<feature type="chain" id="PRO_5043534431" evidence="2">
    <location>
        <begin position="22"/>
        <end position="77"/>
    </location>
</feature>
<accession>A0A454XW95</accession>
<evidence type="ECO:0000313" key="3">
    <source>
        <dbReference type="EnsemblMetazoa" id="PPA37111.1"/>
    </source>
</evidence>
<proteinExistence type="predicted"/>
<name>A0A454XW95_PRIPA</name>
<evidence type="ECO:0000256" key="2">
    <source>
        <dbReference type="SAM" id="SignalP"/>
    </source>
</evidence>
<dbReference type="EnsemblMetazoa" id="PPA37111.1">
    <property type="protein sequence ID" value="PPA37111.1"/>
    <property type="gene ID" value="WBGene00275480"/>
</dbReference>
<feature type="signal peptide" evidence="2">
    <location>
        <begin position="1"/>
        <end position="21"/>
    </location>
</feature>
<feature type="region of interest" description="Disordered" evidence="1">
    <location>
        <begin position="43"/>
        <end position="70"/>
    </location>
</feature>
<gene>
    <name evidence="3" type="primary">WBGene00275480</name>
</gene>
<protein>
    <submittedName>
        <fullName evidence="3">Uncharacterized protein</fullName>
    </submittedName>
</protein>
<evidence type="ECO:0000256" key="1">
    <source>
        <dbReference type="SAM" id="MobiDB-lite"/>
    </source>
</evidence>
<accession>A0A8R1URN5</accession>
<keyword evidence="2" id="KW-0732">Signal</keyword>
<reference evidence="3" key="2">
    <citation type="submission" date="2022-06" db="UniProtKB">
        <authorList>
            <consortium name="EnsemblMetazoa"/>
        </authorList>
    </citation>
    <scope>IDENTIFICATION</scope>
    <source>
        <strain evidence="3">PS312</strain>
    </source>
</reference>
<dbReference type="AlphaFoldDB" id="A0A454XW95"/>
<evidence type="ECO:0000313" key="4">
    <source>
        <dbReference type="Proteomes" id="UP000005239"/>
    </source>
</evidence>
<keyword evidence="4" id="KW-1185">Reference proteome</keyword>
<sequence length="77" mass="8605">MQPSLIFLLLLSSVFIVKTSAKPWDVKVLLQWRRESLEETIHDLKNQNSTTTASTSAVSSTTPKSTTESDELILDLL</sequence>
<dbReference type="Proteomes" id="UP000005239">
    <property type="component" value="Unassembled WGS sequence"/>
</dbReference>
<feature type="compositionally biased region" description="Low complexity" evidence="1">
    <location>
        <begin position="49"/>
        <end position="66"/>
    </location>
</feature>
<organism evidence="3 4">
    <name type="scientific">Pristionchus pacificus</name>
    <name type="common">Parasitic nematode worm</name>
    <dbReference type="NCBI Taxonomy" id="54126"/>
    <lineage>
        <taxon>Eukaryota</taxon>
        <taxon>Metazoa</taxon>
        <taxon>Ecdysozoa</taxon>
        <taxon>Nematoda</taxon>
        <taxon>Chromadorea</taxon>
        <taxon>Rhabditida</taxon>
        <taxon>Rhabditina</taxon>
        <taxon>Diplogasteromorpha</taxon>
        <taxon>Diplogasteroidea</taxon>
        <taxon>Neodiplogasteridae</taxon>
        <taxon>Pristionchus</taxon>
    </lineage>
</organism>
<reference evidence="4" key="1">
    <citation type="journal article" date="2008" name="Nat. Genet.">
        <title>The Pristionchus pacificus genome provides a unique perspective on nematode lifestyle and parasitism.</title>
        <authorList>
            <person name="Dieterich C."/>
            <person name="Clifton S.W."/>
            <person name="Schuster L.N."/>
            <person name="Chinwalla A."/>
            <person name="Delehaunty K."/>
            <person name="Dinkelacker I."/>
            <person name="Fulton L."/>
            <person name="Fulton R."/>
            <person name="Godfrey J."/>
            <person name="Minx P."/>
            <person name="Mitreva M."/>
            <person name="Roeseler W."/>
            <person name="Tian H."/>
            <person name="Witte H."/>
            <person name="Yang S.P."/>
            <person name="Wilson R.K."/>
            <person name="Sommer R.J."/>
        </authorList>
    </citation>
    <scope>NUCLEOTIDE SEQUENCE [LARGE SCALE GENOMIC DNA]</scope>
    <source>
        <strain evidence="4">PS312</strain>
    </source>
</reference>